<feature type="transmembrane region" description="Helical" evidence="5">
    <location>
        <begin position="644"/>
        <end position="668"/>
    </location>
</feature>
<dbReference type="PANTHER" id="PTHR45902:SF1">
    <property type="entry name" value="LATROPHILIN RECEPTOR-LIKE PROTEIN A"/>
    <property type="match status" value="1"/>
</dbReference>
<keyword evidence="2 5" id="KW-0812">Transmembrane</keyword>
<reference evidence="7" key="1">
    <citation type="submission" date="2021-03" db="EMBL/GenBank/DDBJ databases">
        <authorList>
            <person name="Bekaert M."/>
        </authorList>
    </citation>
    <scope>NUCLEOTIDE SEQUENCE</scope>
</reference>
<feature type="transmembrane region" description="Helical" evidence="5">
    <location>
        <begin position="832"/>
        <end position="852"/>
    </location>
</feature>
<dbReference type="Proteomes" id="UP000683360">
    <property type="component" value="Unassembled WGS sequence"/>
</dbReference>
<dbReference type="AlphaFoldDB" id="A0A8S3TKP9"/>
<keyword evidence="3 5" id="KW-1133">Transmembrane helix</keyword>
<evidence type="ECO:0000256" key="4">
    <source>
        <dbReference type="ARBA" id="ARBA00023136"/>
    </source>
</evidence>
<evidence type="ECO:0000256" key="5">
    <source>
        <dbReference type="SAM" id="Phobius"/>
    </source>
</evidence>
<accession>A0A8S3TKP9</accession>
<organism evidence="7 8">
    <name type="scientific">Mytilus edulis</name>
    <name type="common">Blue mussel</name>
    <dbReference type="NCBI Taxonomy" id="6550"/>
    <lineage>
        <taxon>Eukaryota</taxon>
        <taxon>Metazoa</taxon>
        <taxon>Spiralia</taxon>
        <taxon>Lophotrochozoa</taxon>
        <taxon>Mollusca</taxon>
        <taxon>Bivalvia</taxon>
        <taxon>Autobranchia</taxon>
        <taxon>Pteriomorphia</taxon>
        <taxon>Mytilida</taxon>
        <taxon>Mytiloidea</taxon>
        <taxon>Mytilidae</taxon>
        <taxon>Mytilinae</taxon>
        <taxon>Mytilus</taxon>
    </lineage>
</organism>
<evidence type="ECO:0000313" key="7">
    <source>
        <dbReference type="EMBL" id="CAG2230394.1"/>
    </source>
</evidence>
<dbReference type="Pfam" id="PF00002">
    <property type="entry name" value="7tm_2"/>
    <property type="match status" value="1"/>
</dbReference>
<feature type="domain" description="G-protein coupled receptors family 2 profile 2" evidence="6">
    <location>
        <begin position="601"/>
        <end position="853"/>
    </location>
</feature>
<dbReference type="PANTHER" id="PTHR45902">
    <property type="entry name" value="LATROPHILIN RECEPTOR-LIKE PROTEIN A"/>
    <property type="match status" value="1"/>
</dbReference>
<feature type="transmembrane region" description="Helical" evidence="5">
    <location>
        <begin position="603"/>
        <end position="623"/>
    </location>
</feature>
<name>A0A8S3TKP9_MYTED</name>
<dbReference type="PROSITE" id="PS50261">
    <property type="entry name" value="G_PROTEIN_RECEP_F2_4"/>
    <property type="match status" value="1"/>
</dbReference>
<comment type="subcellular location">
    <subcellularLocation>
        <location evidence="1">Membrane</location>
        <topology evidence="1">Multi-pass membrane protein</topology>
    </subcellularLocation>
</comment>
<protein>
    <recommendedName>
        <fullName evidence="6">G-protein coupled receptors family 2 profile 2 domain-containing protein</fullName>
    </recommendedName>
</protein>
<dbReference type="GO" id="GO:0007166">
    <property type="term" value="P:cell surface receptor signaling pathway"/>
    <property type="evidence" value="ECO:0007669"/>
    <property type="project" value="InterPro"/>
</dbReference>
<dbReference type="GO" id="GO:0004930">
    <property type="term" value="F:G protein-coupled receptor activity"/>
    <property type="evidence" value="ECO:0007669"/>
    <property type="project" value="InterPro"/>
</dbReference>
<evidence type="ECO:0000259" key="6">
    <source>
        <dbReference type="PROSITE" id="PS50261"/>
    </source>
</evidence>
<feature type="transmembrane region" description="Helical" evidence="5">
    <location>
        <begin position="804"/>
        <end position="826"/>
    </location>
</feature>
<dbReference type="EMBL" id="CAJPWZ010002065">
    <property type="protein sequence ID" value="CAG2230394.1"/>
    <property type="molecule type" value="Genomic_DNA"/>
</dbReference>
<dbReference type="Gene3D" id="1.20.1070.10">
    <property type="entry name" value="Rhodopsin 7-helix transmembrane proteins"/>
    <property type="match status" value="1"/>
</dbReference>
<feature type="transmembrane region" description="Helical" evidence="5">
    <location>
        <begin position="758"/>
        <end position="783"/>
    </location>
</feature>
<comment type="caution">
    <text evidence="7">The sequence shown here is derived from an EMBL/GenBank/DDBJ whole genome shotgun (WGS) entry which is preliminary data.</text>
</comment>
<feature type="transmembrane region" description="Helical" evidence="5">
    <location>
        <begin position="713"/>
        <end position="735"/>
    </location>
</feature>
<sequence length="868" mass="97851">MALQELKTFLKLTTKFSLLFLMAVFTSYFVAIDGITTSMAPANSTEYISGLFQSTKEYRTEISISDRSSKQDAALQNTYKSPDNDFRLRNSSETNRVLNTGNQSELHQLFPTATFDVQKRDISLNRFEKSIDTTPSDIFKQYTSSKPKTEIKDLVPLDLCQQYSSCERVSNLAFQFCRCDALCTLYNDCCFNADITDNSTVFSDLHFDCLPNPMFSFETTYNGYQVVTLCPKNLKNTEIDMKCQSDDIFSVGPWVISDSNITFKNRFCAECSNANIYKAFEVKFSNENVTISKNTNPNIVVAVLQDLYENRAKNKLIVEFIPPMSKALRECIVYSYPRNVSRNCMNYYNSPVIVQQTGNNVIVRNTFCTTVPMFVACVGMLDSFDISNIKNYDTFPMTVLFQFQQGCKSEFDVDGICLGRLFERKIRLMASIKSPTKLSSSMIEEILTIIAWSFSDDISATNFKYQYNVQKKDYVLHIQISGDLINEQSYEEGLNIEKQIGKAQWLIRVSPRNGFTFQVNVVGVTKEQGVDTQLSEATVKNKLNQFKVNQNDSFEKKLCANSIIECEISNDVENPRTVITEFACVDFIEQQPILLSTNINMNVITYTGMGISVIALTASLFVYRRLGMHRSIPGSNVENLTIALLISDIIFMLGIGANDLSLVCYSVGVALHYLWLVVFSFKCIALIHMCHSFTKLSLISGDIEVGIFSKRPFFTLLGLLLPCLFVVPAVLIDFLEVDGVSINYSGSICFPTGYPGNLIFVSAPIGLAVVINITCLLCIAVVITKQSLGIRHIRRSNSFQYLPVFVRISLVTGMLWISGLLGAIVQNEAIEYLFVICCSFQGLLIAFGNLTTKRIFRELRKRKQPLIK</sequence>
<evidence type="ECO:0000313" key="8">
    <source>
        <dbReference type="Proteomes" id="UP000683360"/>
    </source>
</evidence>
<evidence type="ECO:0000256" key="1">
    <source>
        <dbReference type="ARBA" id="ARBA00004141"/>
    </source>
</evidence>
<evidence type="ECO:0000256" key="3">
    <source>
        <dbReference type="ARBA" id="ARBA00022989"/>
    </source>
</evidence>
<keyword evidence="8" id="KW-1185">Reference proteome</keyword>
<dbReference type="InterPro" id="IPR017981">
    <property type="entry name" value="GPCR_2-like_7TM"/>
</dbReference>
<evidence type="ECO:0000256" key="2">
    <source>
        <dbReference type="ARBA" id="ARBA00022692"/>
    </source>
</evidence>
<proteinExistence type="predicted"/>
<dbReference type="GO" id="GO:0016020">
    <property type="term" value="C:membrane"/>
    <property type="evidence" value="ECO:0007669"/>
    <property type="project" value="UniProtKB-SubCell"/>
</dbReference>
<dbReference type="InterPro" id="IPR053231">
    <property type="entry name" value="GPCR_LN-TM7"/>
</dbReference>
<dbReference type="InterPro" id="IPR000832">
    <property type="entry name" value="GPCR_2_secretin-like"/>
</dbReference>
<dbReference type="OrthoDB" id="6080345at2759"/>
<feature type="transmembrane region" description="Helical" evidence="5">
    <location>
        <begin position="12"/>
        <end position="31"/>
    </location>
</feature>
<gene>
    <name evidence="7" type="ORF">MEDL_43221</name>
</gene>
<keyword evidence="4 5" id="KW-0472">Membrane</keyword>
<feature type="transmembrane region" description="Helical" evidence="5">
    <location>
        <begin position="674"/>
        <end position="693"/>
    </location>
</feature>